<accession>A0A3M8DNS8</accession>
<keyword evidence="1" id="KW-0812">Transmembrane</keyword>
<sequence>MAYIIGTIIWLSLVGISIFIWFSPDGIFFILSKLISLALGIGSTVVYLIYLLIIFFIKRNVVGIWIVVGLLIFIVGFLWNVGLLKSFFH</sequence>
<dbReference type="EMBL" id="RHHQ01000008">
    <property type="protein sequence ID" value="RNB89664.1"/>
    <property type="molecule type" value="Genomic_DNA"/>
</dbReference>
<evidence type="ECO:0000313" key="3">
    <source>
        <dbReference type="Proteomes" id="UP000271031"/>
    </source>
</evidence>
<feature type="transmembrane region" description="Helical" evidence="1">
    <location>
        <begin position="63"/>
        <end position="84"/>
    </location>
</feature>
<evidence type="ECO:0000313" key="2">
    <source>
        <dbReference type="EMBL" id="RNB89664.1"/>
    </source>
</evidence>
<keyword evidence="3" id="KW-1185">Reference proteome</keyword>
<feature type="transmembrane region" description="Helical" evidence="1">
    <location>
        <begin position="34"/>
        <end position="57"/>
    </location>
</feature>
<protein>
    <submittedName>
        <fullName evidence="2">Uncharacterized protein</fullName>
    </submittedName>
</protein>
<reference evidence="2 3" key="1">
    <citation type="submission" date="2018-10" db="EMBL/GenBank/DDBJ databases">
        <title>Phylogenomics of Brevibacillus.</title>
        <authorList>
            <person name="Dunlap C."/>
        </authorList>
    </citation>
    <scope>NUCLEOTIDE SEQUENCE [LARGE SCALE GENOMIC DNA]</scope>
    <source>
        <strain evidence="2 3">JCM 15716</strain>
    </source>
</reference>
<name>A0A3M8DNS8_9BACL</name>
<proteinExistence type="predicted"/>
<comment type="caution">
    <text evidence="2">The sequence shown here is derived from an EMBL/GenBank/DDBJ whole genome shotgun (WGS) entry which is preliminary data.</text>
</comment>
<feature type="transmembrane region" description="Helical" evidence="1">
    <location>
        <begin position="6"/>
        <end position="22"/>
    </location>
</feature>
<gene>
    <name evidence="2" type="ORF">EDM56_10825</name>
</gene>
<organism evidence="2 3">
    <name type="scientific">Brevibacillus fluminis</name>
    <dbReference type="NCBI Taxonomy" id="511487"/>
    <lineage>
        <taxon>Bacteria</taxon>
        <taxon>Bacillati</taxon>
        <taxon>Bacillota</taxon>
        <taxon>Bacilli</taxon>
        <taxon>Bacillales</taxon>
        <taxon>Paenibacillaceae</taxon>
        <taxon>Brevibacillus</taxon>
    </lineage>
</organism>
<evidence type="ECO:0000256" key="1">
    <source>
        <dbReference type="SAM" id="Phobius"/>
    </source>
</evidence>
<dbReference type="AlphaFoldDB" id="A0A3M8DNS8"/>
<keyword evidence="1" id="KW-0472">Membrane</keyword>
<dbReference type="Proteomes" id="UP000271031">
    <property type="component" value="Unassembled WGS sequence"/>
</dbReference>
<keyword evidence="1" id="KW-1133">Transmembrane helix</keyword>